<evidence type="ECO:0000313" key="3">
    <source>
        <dbReference type="Proteomes" id="UP000681075"/>
    </source>
</evidence>
<dbReference type="Proteomes" id="UP000681075">
    <property type="component" value="Unassembled WGS sequence"/>
</dbReference>
<protein>
    <submittedName>
        <fullName evidence="2">Uncharacterized protein</fullName>
    </submittedName>
</protein>
<reference evidence="2" key="1">
    <citation type="submission" date="2021-02" db="EMBL/GenBank/DDBJ databases">
        <title>Genome sequence of Rhodospirillales sp. strain TMPK1 isolated from soil.</title>
        <authorList>
            <person name="Nakai R."/>
            <person name="Kusada H."/>
            <person name="Tamaki H."/>
        </authorList>
    </citation>
    <scope>NUCLEOTIDE SEQUENCE</scope>
    <source>
        <strain evidence="2">TMPK1</strain>
    </source>
</reference>
<comment type="caution">
    <text evidence="2">The sequence shown here is derived from an EMBL/GenBank/DDBJ whole genome shotgun (WGS) entry which is preliminary data.</text>
</comment>
<dbReference type="EMBL" id="BOPV01000001">
    <property type="protein sequence ID" value="GIL39710.1"/>
    <property type="molecule type" value="Genomic_DNA"/>
</dbReference>
<gene>
    <name evidence="2" type="ORF">TMPK1_19470</name>
</gene>
<accession>A0A8S8XF55</accession>
<feature type="compositionally biased region" description="Basic and acidic residues" evidence="1">
    <location>
        <begin position="35"/>
        <end position="45"/>
    </location>
</feature>
<keyword evidence="3" id="KW-1185">Reference proteome</keyword>
<evidence type="ECO:0000256" key="1">
    <source>
        <dbReference type="SAM" id="MobiDB-lite"/>
    </source>
</evidence>
<dbReference type="AlphaFoldDB" id="A0A8S8XF55"/>
<feature type="region of interest" description="Disordered" evidence="1">
    <location>
        <begin position="35"/>
        <end position="57"/>
    </location>
</feature>
<organism evidence="2 3">
    <name type="scientific">Roseiterribacter gracilis</name>
    <dbReference type="NCBI Taxonomy" id="2812848"/>
    <lineage>
        <taxon>Bacteria</taxon>
        <taxon>Pseudomonadati</taxon>
        <taxon>Pseudomonadota</taxon>
        <taxon>Alphaproteobacteria</taxon>
        <taxon>Rhodospirillales</taxon>
        <taxon>Roseiterribacteraceae</taxon>
        <taxon>Roseiterribacter</taxon>
    </lineage>
</organism>
<evidence type="ECO:0000313" key="2">
    <source>
        <dbReference type="EMBL" id="GIL39710.1"/>
    </source>
</evidence>
<proteinExistence type="predicted"/>
<name>A0A8S8XF55_9PROT</name>
<sequence>MLQQVLRHRHAFDLFGRVMLVFGFGGVQGRASHKIDQQRKYDGTKKSVHGNAPDVQRTHPHIAAARIEVAAPRRDMPPRDDVSIAWLV</sequence>